<name>Q89ML7_BRADU</name>
<gene>
    <name evidence="1" type="ordered locus">blr4176</name>
</gene>
<accession>Q89ML7</accession>
<dbReference type="InParanoid" id="Q89ML7"/>
<dbReference type="PATRIC" id="fig|224911.5.peg.4192"/>
<dbReference type="EnsemblBacteria" id="BAC49441">
    <property type="protein sequence ID" value="BAC49441"/>
    <property type="gene ID" value="BAC49441"/>
</dbReference>
<dbReference type="InterPro" id="IPR043019">
    <property type="entry name" value="GrlR_sf"/>
</dbReference>
<reference evidence="2" key="1">
    <citation type="journal article" date="2002" name="DNA Res.">
        <title>Complete genomic sequence of nitrogen-fixing symbiotic bacterium Bradyrhizobium japonicum USDA110.</title>
        <authorList>
            <person name="Kaneko T."/>
            <person name="Nakamura Y."/>
            <person name="Sato S."/>
            <person name="Minamisawa K."/>
            <person name="Uchiumi T."/>
            <person name="Sasamoto S."/>
            <person name="Watanabe A."/>
            <person name="Idesawa K."/>
            <person name="Iriguchi M."/>
            <person name="Kawashima K."/>
            <person name="Kohara M."/>
            <person name="Matsumoto M."/>
            <person name="Shimpo S."/>
            <person name="Tsuruoka H."/>
            <person name="Wada T."/>
            <person name="Yamada M."/>
            <person name="Tabata S."/>
        </authorList>
    </citation>
    <scope>NUCLEOTIDE SEQUENCE [LARGE SCALE GENOMIC DNA]</scope>
    <source>
        <strain evidence="2">JCM 10833 / BCRC 13528 / IAM 13628 / NBRC 14792 / USDA 110</strain>
    </source>
</reference>
<protein>
    <submittedName>
        <fullName evidence="1">Blr4176 protein</fullName>
    </submittedName>
</protein>
<dbReference type="KEGG" id="bja:blr4176"/>
<dbReference type="eggNOG" id="ENOG5030TYK">
    <property type="taxonomic scope" value="Bacteria"/>
</dbReference>
<dbReference type="Gene3D" id="2.40.128.380">
    <property type="entry name" value="T3SS negative regulator GrlR"/>
    <property type="match status" value="2"/>
</dbReference>
<dbReference type="OrthoDB" id="8250215at2"/>
<evidence type="ECO:0000313" key="1">
    <source>
        <dbReference type="EMBL" id="BAC49441.1"/>
    </source>
</evidence>
<proteinExistence type="predicted"/>
<dbReference type="EMBL" id="BA000040">
    <property type="protein sequence ID" value="BAC49441.1"/>
    <property type="molecule type" value="Genomic_DNA"/>
</dbReference>
<dbReference type="HOGENOM" id="CLU_1010729_0_0_5"/>
<dbReference type="Proteomes" id="UP000002526">
    <property type="component" value="Chromosome"/>
</dbReference>
<sequence>MMASCSGGSGERPCAQKPDGLGAAAVLGSLPIPFRFCGFIALLDGLYKVEYGVNDAFGRSIMCLHDGKMLGGNSGFAHLGTYVERDGEIIAEVITERHNLDPNYKPLMGADVASIGARGRLHGNQIRLEGGADTMPGAKFWANLTRLDDEAVPPSGAVGPCGIVNGLYGMSLRALDGVDAGLSGVMLLIDGRILGGDAFFYYLGSYSSADGRWKGEMLNQEHTPAKGENPVFGGYEVGIGFSGTCTADSGELEGIALAGKRSLRLAASLKLMRRA</sequence>
<organism evidence="1 2">
    <name type="scientific">Bradyrhizobium diazoefficiens (strain JCM 10833 / BCRC 13528 / IAM 13628 / NBRC 14792 / USDA 110)</name>
    <dbReference type="NCBI Taxonomy" id="224911"/>
    <lineage>
        <taxon>Bacteria</taxon>
        <taxon>Pseudomonadati</taxon>
        <taxon>Pseudomonadota</taxon>
        <taxon>Alphaproteobacteria</taxon>
        <taxon>Hyphomicrobiales</taxon>
        <taxon>Nitrobacteraceae</taxon>
        <taxon>Bradyrhizobium</taxon>
    </lineage>
</organism>
<dbReference type="AlphaFoldDB" id="Q89ML7"/>
<keyword evidence="2" id="KW-1185">Reference proteome</keyword>
<evidence type="ECO:0000313" key="2">
    <source>
        <dbReference type="Proteomes" id="UP000002526"/>
    </source>
</evidence>